<evidence type="ECO:0000256" key="1">
    <source>
        <dbReference type="SAM" id="SignalP"/>
    </source>
</evidence>
<proteinExistence type="predicted"/>
<dbReference type="PANTHER" id="PTHR21666">
    <property type="entry name" value="PEPTIDASE-RELATED"/>
    <property type="match status" value="1"/>
</dbReference>
<dbReference type="InterPro" id="IPR011055">
    <property type="entry name" value="Dup_hybrid_motif"/>
</dbReference>
<keyword evidence="4" id="KW-1185">Reference proteome</keyword>
<reference evidence="3 4" key="1">
    <citation type="submission" date="2021-05" db="EMBL/GenBank/DDBJ databases">
        <title>Bacteria Genome sequencing.</title>
        <authorList>
            <person name="Takabe Y."/>
            <person name="Nakajima Y."/>
            <person name="Suzuki S."/>
            <person name="Shiozaki T."/>
        </authorList>
    </citation>
    <scope>NUCLEOTIDE SEQUENCE [LARGE SCALE GENOMIC DNA]</scope>
    <source>
        <strain evidence="3 4">AI_62</strain>
    </source>
</reference>
<sequence length="307" mass="32333">MRFLLALAFLSVPAQAQTIALEMPLNCTLGEDCFIQQYVDADPGPGARDYTGGPLSYDGHRGTDFRVADLEAMAEGVAVLAPADGVIRGIRDGMADRIIADRSEVANRECGNGVAIDHGNGWSTQLCHLAKGSVSVAVGDQVVTGQAIGLMGISGATQFPHVHVTVRQDGVVVDPFVENLWRESPPYEPGGFLSVGLADDVPTFGAVKAGTADAQRLPPDAPALVVWAALFGGRTGDVVSLRIFGPEGEDVFSHDATLDRTQAELFRAAGRRLRGAEWPAGSYRGTAVLTRDGAVIDRIETEIPIGG</sequence>
<accession>A0ABQ4NKQ7</accession>
<organism evidence="3 4">
    <name type="scientific">Jannaschia pagri</name>
    <dbReference type="NCBI Taxonomy" id="2829797"/>
    <lineage>
        <taxon>Bacteria</taxon>
        <taxon>Pseudomonadati</taxon>
        <taxon>Pseudomonadota</taxon>
        <taxon>Alphaproteobacteria</taxon>
        <taxon>Rhodobacterales</taxon>
        <taxon>Roseobacteraceae</taxon>
        <taxon>Jannaschia</taxon>
    </lineage>
</organism>
<dbReference type="InterPro" id="IPR050570">
    <property type="entry name" value="Cell_wall_metabolism_enzyme"/>
</dbReference>
<dbReference type="Proteomes" id="UP000786693">
    <property type="component" value="Unassembled WGS sequence"/>
</dbReference>
<dbReference type="RefSeq" id="WP_220748484.1">
    <property type="nucleotide sequence ID" value="NZ_BPFH01000002.1"/>
</dbReference>
<dbReference type="Gene3D" id="2.70.70.10">
    <property type="entry name" value="Glucose Permease (Domain IIA)"/>
    <property type="match status" value="1"/>
</dbReference>
<protein>
    <submittedName>
        <fullName evidence="3">Peptidase M23</fullName>
    </submittedName>
</protein>
<dbReference type="EMBL" id="BPFH01000002">
    <property type="protein sequence ID" value="GIT95001.1"/>
    <property type="molecule type" value="Genomic_DNA"/>
</dbReference>
<feature type="chain" id="PRO_5045513512" evidence="1">
    <location>
        <begin position="17"/>
        <end position="307"/>
    </location>
</feature>
<dbReference type="Pfam" id="PF01551">
    <property type="entry name" value="Peptidase_M23"/>
    <property type="match status" value="1"/>
</dbReference>
<dbReference type="CDD" id="cd12797">
    <property type="entry name" value="M23_peptidase"/>
    <property type="match status" value="1"/>
</dbReference>
<dbReference type="SUPFAM" id="SSF51261">
    <property type="entry name" value="Duplicated hybrid motif"/>
    <property type="match status" value="1"/>
</dbReference>
<dbReference type="PANTHER" id="PTHR21666:SF270">
    <property type="entry name" value="MUREIN HYDROLASE ACTIVATOR ENVC"/>
    <property type="match status" value="1"/>
</dbReference>
<evidence type="ECO:0000313" key="3">
    <source>
        <dbReference type="EMBL" id="GIT95001.1"/>
    </source>
</evidence>
<evidence type="ECO:0000259" key="2">
    <source>
        <dbReference type="Pfam" id="PF01551"/>
    </source>
</evidence>
<dbReference type="InterPro" id="IPR016047">
    <property type="entry name" value="M23ase_b-sheet_dom"/>
</dbReference>
<comment type="caution">
    <text evidence="3">The sequence shown here is derived from an EMBL/GenBank/DDBJ whole genome shotgun (WGS) entry which is preliminary data.</text>
</comment>
<feature type="domain" description="M23ase beta-sheet core" evidence="2">
    <location>
        <begin position="60"/>
        <end position="175"/>
    </location>
</feature>
<name>A0ABQ4NKQ7_9RHOB</name>
<gene>
    <name evidence="3" type="ORF">JANAI62_16240</name>
</gene>
<evidence type="ECO:0000313" key="4">
    <source>
        <dbReference type="Proteomes" id="UP000786693"/>
    </source>
</evidence>
<feature type="signal peptide" evidence="1">
    <location>
        <begin position="1"/>
        <end position="16"/>
    </location>
</feature>
<keyword evidence="1" id="KW-0732">Signal</keyword>